<evidence type="ECO:0000256" key="5">
    <source>
        <dbReference type="ARBA" id="ARBA00034078"/>
    </source>
</evidence>
<name>A0ABW5B9X0_9BACT</name>
<evidence type="ECO:0000313" key="9">
    <source>
        <dbReference type="Proteomes" id="UP001597414"/>
    </source>
</evidence>
<dbReference type="CDD" id="cd03467">
    <property type="entry name" value="Rieske"/>
    <property type="match status" value="1"/>
</dbReference>
<keyword evidence="2" id="KW-0479">Metal-binding</keyword>
<dbReference type="PANTHER" id="PTHR21496:SF0">
    <property type="entry name" value="RIESKE DOMAIN-CONTAINING PROTEIN"/>
    <property type="match status" value="1"/>
</dbReference>
<sequence>MKTFILGRTIEELNRLVPQRQIKTIKLGENRICLSRNENSFFAFELLCPHRKADLSRGKISVNDEIICPLHEYRFDLKTGIVKNAQCQDLTIYRTELTEKGLKIMI</sequence>
<protein>
    <submittedName>
        <fullName evidence="8">Rieske (2Fe-2S) protein</fullName>
    </submittedName>
</protein>
<dbReference type="SUPFAM" id="SSF50022">
    <property type="entry name" value="ISP domain"/>
    <property type="match status" value="1"/>
</dbReference>
<proteinExistence type="inferred from homology"/>
<reference evidence="9" key="1">
    <citation type="journal article" date="2019" name="Int. J. Syst. Evol. Microbiol.">
        <title>The Global Catalogue of Microorganisms (GCM) 10K type strain sequencing project: providing services to taxonomists for standard genome sequencing and annotation.</title>
        <authorList>
            <consortium name="The Broad Institute Genomics Platform"/>
            <consortium name="The Broad Institute Genome Sequencing Center for Infectious Disease"/>
            <person name="Wu L."/>
            <person name="Ma J."/>
        </authorList>
    </citation>
    <scope>NUCLEOTIDE SEQUENCE [LARGE SCALE GENOMIC DNA]</scope>
    <source>
        <strain evidence="9">KCTC 19812</strain>
    </source>
</reference>
<keyword evidence="4" id="KW-0411">Iron-sulfur</keyword>
<dbReference type="Gene3D" id="2.102.10.10">
    <property type="entry name" value="Rieske [2Fe-2S] iron-sulphur domain"/>
    <property type="match status" value="1"/>
</dbReference>
<keyword evidence="3" id="KW-0408">Iron</keyword>
<evidence type="ECO:0000256" key="1">
    <source>
        <dbReference type="ARBA" id="ARBA00022714"/>
    </source>
</evidence>
<organism evidence="8 9">
    <name type="scientific">Shivajiella indica</name>
    <dbReference type="NCBI Taxonomy" id="872115"/>
    <lineage>
        <taxon>Bacteria</taxon>
        <taxon>Pseudomonadati</taxon>
        <taxon>Bacteroidota</taxon>
        <taxon>Cytophagia</taxon>
        <taxon>Cytophagales</taxon>
        <taxon>Cyclobacteriaceae</taxon>
        <taxon>Shivajiella</taxon>
    </lineage>
</organism>
<dbReference type="Proteomes" id="UP001597414">
    <property type="component" value="Unassembled WGS sequence"/>
</dbReference>
<feature type="domain" description="Rieske" evidence="7">
    <location>
        <begin position="8"/>
        <end position="104"/>
    </location>
</feature>
<comment type="similarity">
    <text evidence="6">Belongs to the bacterial ring-hydroxylating dioxygenase ferredoxin component family.</text>
</comment>
<evidence type="ECO:0000313" key="8">
    <source>
        <dbReference type="EMBL" id="MFD2201640.1"/>
    </source>
</evidence>
<comment type="cofactor">
    <cofactor evidence="5">
        <name>[2Fe-2S] cluster</name>
        <dbReference type="ChEBI" id="CHEBI:190135"/>
    </cofactor>
</comment>
<dbReference type="InterPro" id="IPR036922">
    <property type="entry name" value="Rieske_2Fe-2S_sf"/>
</dbReference>
<dbReference type="PANTHER" id="PTHR21496">
    <property type="entry name" value="FERREDOXIN-RELATED"/>
    <property type="match status" value="1"/>
</dbReference>
<evidence type="ECO:0000256" key="4">
    <source>
        <dbReference type="ARBA" id="ARBA00023014"/>
    </source>
</evidence>
<evidence type="ECO:0000256" key="6">
    <source>
        <dbReference type="ARBA" id="ARBA00038001"/>
    </source>
</evidence>
<comment type="caution">
    <text evidence="8">The sequence shown here is derived from an EMBL/GenBank/DDBJ whole genome shotgun (WGS) entry which is preliminary data.</text>
</comment>
<dbReference type="InterPro" id="IPR017941">
    <property type="entry name" value="Rieske_2Fe-2S"/>
</dbReference>
<dbReference type="Pfam" id="PF00355">
    <property type="entry name" value="Rieske"/>
    <property type="match status" value="1"/>
</dbReference>
<dbReference type="PROSITE" id="PS51296">
    <property type="entry name" value="RIESKE"/>
    <property type="match status" value="1"/>
</dbReference>
<evidence type="ECO:0000256" key="2">
    <source>
        <dbReference type="ARBA" id="ARBA00022723"/>
    </source>
</evidence>
<evidence type="ECO:0000256" key="3">
    <source>
        <dbReference type="ARBA" id="ARBA00023004"/>
    </source>
</evidence>
<accession>A0ABW5B9X0</accession>
<keyword evidence="9" id="KW-1185">Reference proteome</keyword>
<keyword evidence="1" id="KW-0001">2Fe-2S</keyword>
<dbReference type="EMBL" id="JBHUIV010000014">
    <property type="protein sequence ID" value="MFD2201640.1"/>
    <property type="molecule type" value="Genomic_DNA"/>
</dbReference>
<evidence type="ECO:0000259" key="7">
    <source>
        <dbReference type="PROSITE" id="PS51296"/>
    </source>
</evidence>
<dbReference type="RefSeq" id="WP_380801565.1">
    <property type="nucleotide sequence ID" value="NZ_JBHUIV010000014.1"/>
</dbReference>
<gene>
    <name evidence="8" type="ORF">ACFSKV_08680</name>
</gene>